<dbReference type="InterPro" id="IPR000073">
    <property type="entry name" value="AB_hydrolase_1"/>
</dbReference>
<keyword evidence="5" id="KW-1185">Reference proteome</keyword>
<evidence type="ECO:0000313" key="5">
    <source>
        <dbReference type="Proteomes" id="UP000694541"/>
    </source>
</evidence>
<reference evidence="4" key="1">
    <citation type="submission" date="2025-08" db="UniProtKB">
        <authorList>
            <consortium name="Ensembl"/>
        </authorList>
    </citation>
    <scope>IDENTIFICATION</scope>
</reference>
<dbReference type="PANTHER" id="PTHR11005">
    <property type="entry name" value="LYSOSOMAL ACID LIPASE-RELATED"/>
    <property type="match status" value="1"/>
</dbReference>
<dbReference type="Ensembl" id="ENSANIT00000004917.1">
    <property type="protein sequence ID" value="ENSANIP00000004763.1"/>
    <property type="gene ID" value="ENSANIG00000003142.1"/>
</dbReference>
<name>A0A8B9M9X7_9AVES</name>
<dbReference type="AlphaFoldDB" id="A0A8B9M9X7"/>
<dbReference type="SUPFAM" id="SSF53474">
    <property type="entry name" value="alpha/beta-Hydrolases"/>
    <property type="match status" value="1"/>
</dbReference>
<evidence type="ECO:0000256" key="1">
    <source>
        <dbReference type="ARBA" id="ARBA00022963"/>
    </source>
</evidence>
<dbReference type="GO" id="GO:0016042">
    <property type="term" value="P:lipid catabolic process"/>
    <property type="evidence" value="ECO:0007669"/>
    <property type="project" value="UniProtKB-KW"/>
</dbReference>
<accession>A0A8B9M9X7</accession>
<dbReference type="Pfam" id="PF00561">
    <property type="entry name" value="Abhydrolase_1"/>
    <property type="match status" value="1"/>
</dbReference>
<dbReference type="InterPro" id="IPR029058">
    <property type="entry name" value="AB_hydrolase_fold"/>
</dbReference>
<sequence length="299" mass="34175">TEDALKPAVFLQHGLLGDASNWVTNLPNNCLGFILADAGFDVWMGNSRGNHWCREHQNYSIDQDEFWAFSFDEMAKFDLPAAINFIVEKTGQEKLYYIGYSQGTIIAFIAFSTMPELAQKIKLYFALAPVTTIKYARSPATKLLYLPKKLLRVCDILVSTKGGREYPLNIFFQNRINVYIAQTPAGTSVQNIVHWSQVLAHSGKLQAYDWGSSKKNMGKYQQATPPLYNIEEMTVPTVVWTREQDLHADPKDAAILLSQIKRLIYHKQVPEWAHLDFIWGVDAPLHMYNEIIDLMHKYP</sequence>
<protein>
    <recommendedName>
        <fullName evidence="3">AB hydrolase-1 domain-containing protein</fullName>
    </recommendedName>
</protein>
<proteinExistence type="predicted"/>
<dbReference type="Proteomes" id="UP000694541">
    <property type="component" value="Unplaced"/>
</dbReference>
<evidence type="ECO:0000256" key="2">
    <source>
        <dbReference type="ARBA" id="ARBA00023098"/>
    </source>
</evidence>
<feature type="domain" description="AB hydrolase-1" evidence="3">
    <location>
        <begin position="7"/>
        <end position="119"/>
    </location>
</feature>
<keyword evidence="2" id="KW-0443">Lipid metabolism</keyword>
<organism evidence="4 5">
    <name type="scientific">Accipiter nisus</name>
    <name type="common">Eurasian sparrowhawk</name>
    <dbReference type="NCBI Taxonomy" id="211598"/>
    <lineage>
        <taxon>Eukaryota</taxon>
        <taxon>Metazoa</taxon>
        <taxon>Chordata</taxon>
        <taxon>Craniata</taxon>
        <taxon>Vertebrata</taxon>
        <taxon>Euteleostomi</taxon>
        <taxon>Archelosauria</taxon>
        <taxon>Archosauria</taxon>
        <taxon>Dinosauria</taxon>
        <taxon>Saurischia</taxon>
        <taxon>Theropoda</taxon>
        <taxon>Coelurosauria</taxon>
        <taxon>Aves</taxon>
        <taxon>Neognathae</taxon>
        <taxon>Neoaves</taxon>
        <taxon>Telluraves</taxon>
        <taxon>Accipitrimorphae</taxon>
        <taxon>Accipitriformes</taxon>
        <taxon>Accipitridae</taxon>
        <taxon>Accipitrinae</taxon>
        <taxon>Accipiter</taxon>
    </lineage>
</organism>
<keyword evidence="1" id="KW-0442">Lipid degradation</keyword>
<evidence type="ECO:0000313" key="4">
    <source>
        <dbReference type="Ensembl" id="ENSANIP00000004763.1"/>
    </source>
</evidence>
<reference evidence="4" key="2">
    <citation type="submission" date="2025-09" db="UniProtKB">
        <authorList>
            <consortium name="Ensembl"/>
        </authorList>
    </citation>
    <scope>IDENTIFICATION</scope>
</reference>
<dbReference type="Gene3D" id="3.40.50.1820">
    <property type="entry name" value="alpha/beta hydrolase"/>
    <property type="match status" value="1"/>
</dbReference>
<evidence type="ECO:0000259" key="3">
    <source>
        <dbReference type="Pfam" id="PF00561"/>
    </source>
</evidence>